<dbReference type="PANTHER" id="PTHR34136:SF1">
    <property type="entry name" value="UDP-N-ACETYL-D-MANNOSAMINURONIC ACID TRANSFERASE"/>
    <property type="match status" value="1"/>
</dbReference>
<name>A0ABU1XY79_9GAMM</name>
<keyword evidence="2" id="KW-0808">Transferase</keyword>
<evidence type="ECO:0000313" key="3">
    <source>
        <dbReference type="EMBL" id="MDR7193735.1"/>
    </source>
</evidence>
<evidence type="ECO:0000313" key="4">
    <source>
        <dbReference type="Proteomes" id="UP001256588"/>
    </source>
</evidence>
<proteinExistence type="predicted"/>
<comment type="caution">
    <text evidence="3">The sequence shown here is derived from an EMBL/GenBank/DDBJ whole genome shotgun (WGS) entry which is preliminary data.</text>
</comment>
<dbReference type="Proteomes" id="UP001256588">
    <property type="component" value="Unassembled WGS sequence"/>
</dbReference>
<gene>
    <name evidence="3" type="ORF">J2W68_002472</name>
</gene>
<dbReference type="Pfam" id="PF03808">
    <property type="entry name" value="Glyco_tran_WecG"/>
    <property type="match status" value="1"/>
</dbReference>
<evidence type="ECO:0000256" key="2">
    <source>
        <dbReference type="ARBA" id="ARBA00022679"/>
    </source>
</evidence>
<dbReference type="PANTHER" id="PTHR34136">
    <property type="match status" value="1"/>
</dbReference>
<keyword evidence="4" id="KW-1185">Reference proteome</keyword>
<organism evidence="3 4">
    <name type="scientific">Luteimonas terrae</name>
    <dbReference type="NCBI Taxonomy" id="1530191"/>
    <lineage>
        <taxon>Bacteria</taxon>
        <taxon>Pseudomonadati</taxon>
        <taxon>Pseudomonadota</taxon>
        <taxon>Gammaproteobacteria</taxon>
        <taxon>Lysobacterales</taxon>
        <taxon>Lysobacteraceae</taxon>
        <taxon>Luteimonas</taxon>
    </lineage>
</organism>
<evidence type="ECO:0000256" key="1">
    <source>
        <dbReference type="ARBA" id="ARBA00022676"/>
    </source>
</evidence>
<dbReference type="InterPro" id="IPR004629">
    <property type="entry name" value="WecG_TagA_CpsF"/>
</dbReference>
<keyword evidence="1" id="KW-0328">Glycosyltransferase</keyword>
<dbReference type="EMBL" id="JAVDWO010000009">
    <property type="protein sequence ID" value="MDR7193735.1"/>
    <property type="molecule type" value="Genomic_DNA"/>
</dbReference>
<protein>
    <submittedName>
        <fullName evidence="3">Exopolysaccharide biosynthesis WecB/TagA/CpsF family protein</fullName>
    </submittedName>
</protein>
<dbReference type="RefSeq" id="WP_310236282.1">
    <property type="nucleotide sequence ID" value="NZ_JAVDWO010000009.1"/>
</dbReference>
<dbReference type="NCBIfam" id="TIGR00696">
    <property type="entry name" value="wecG_tagA_cpsF"/>
    <property type="match status" value="1"/>
</dbReference>
<reference evidence="3 4" key="1">
    <citation type="submission" date="2023-07" db="EMBL/GenBank/DDBJ databases">
        <title>Sorghum-associated microbial communities from plants grown in Nebraska, USA.</title>
        <authorList>
            <person name="Schachtman D."/>
        </authorList>
    </citation>
    <scope>NUCLEOTIDE SEQUENCE [LARGE SCALE GENOMIC DNA]</scope>
    <source>
        <strain evidence="3 4">4099</strain>
    </source>
</reference>
<sequence length="282" mass="31597">MRVKHPPPPAPHDGEALPATVLSHAGRMTWHLDDYDLDAFADVAAGFGQDRYTYVVTPNVDHLIRLHEDVAFRALYADAGFVLLDSRFLSHVLRVTKGVHLPVCAGSDLVARLFADVIHPDDPLVLIGGSIEQVRELTARHGLTRLAYHNPPMGFIHDPDAVEDCLRFIEAHSPFRFCLLAIGSPQQEIIARHLQQRGHARGLALCIGASVNFITGTQKRAPRWMQRSGLEWVYRLLQEPNRLARRYLVRGPRVFGLLPRTDIVLRRRPVIDGRPEPAEPAA</sequence>
<dbReference type="CDD" id="cd06533">
    <property type="entry name" value="Glyco_transf_WecG_TagA"/>
    <property type="match status" value="1"/>
</dbReference>
<accession>A0ABU1XY79</accession>